<name>B1ZRX1_OPITP</name>
<dbReference type="KEGG" id="ote:Oter_1365"/>
<dbReference type="AlphaFoldDB" id="B1ZRX1"/>
<dbReference type="Proteomes" id="UP000007013">
    <property type="component" value="Chromosome"/>
</dbReference>
<dbReference type="EMBL" id="CP001032">
    <property type="protein sequence ID" value="ACB74650.1"/>
    <property type="molecule type" value="Genomic_DNA"/>
</dbReference>
<reference evidence="2 3" key="1">
    <citation type="journal article" date="2011" name="J. Bacteriol.">
        <title>Genome sequence of the verrucomicrobium Opitutus terrae PB90-1, an abundant inhabitant of rice paddy soil ecosystems.</title>
        <authorList>
            <person name="van Passel M.W."/>
            <person name="Kant R."/>
            <person name="Palva A."/>
            <person name="Copeland A."/>
            <person name="Lucas S."/>
            <person name="Lapidus A."/>
            <person name="Glavina del Rio T."/>
            <person name="Pitluck S."/>
            <person name="Goltsman E."/>
            <person name="Clum A."/>
            <person name="Sun H."/>
            <person name="Schmutz J."/>
            <person name="Larimer F.W."/>
            <person name="Land M.L."/>
            <person name="Hauser L."/>
            <person name="Kyrpides N."/>
            <person name="Mikhailova N."/>
            <person name="Richardson P.P."/>
            <person name="Janssen P.H."/>
            <person name="de Vos W.M."/>
            <person name="Smidt H."/>
        </authorList>
    </citation>
    <scope>NUCLEOTIDE SEQUENCE [LARGE SCALE GENOMIC DNA]</scope>
    <source>
        <strain evidence="3">DSM 11246 / JCM 15787 / PB90-1</strain>
    </source>
</reference>
<accession>B1ZRX1</accession>
<proteinExistence type="predicted"/>
<dbReference type="HOGENOM" id="CLU_3064126_0_0_0"/>
<keyword evidence="3" id="KW-1185">Reference proteome</keyword>
<feature type="region of interest" description="Disordered" evidence="1">
    <location>
        <begin position="28"/>
        <end position="53"/>
    </location>
</feature>
<protein>
    <submittedName>
        <fullName evidence="2">Uncharacterized protein</fullName>
    </submittedName>
</protein>
<evidence type="ECO:0000313" key="3">
    <source>
        <dbReference type="Proteomes" id="UP000007013"/>
    </source>
</evidence>
<evidence type="ECO:0000256" key="1">
    <source>
        <dbReference type="SAM" id="MobiDB-lite"/>
    </source>
</evidence>
<gene>
    <name evidence="2" type="ordered locus">Oter_1365</name>
</gene>
<sequence length="53" mass="5609">MKTEMLGLPKVGRALRCPPRLSLQFLGARGVGALPPRDPKTTAAPGTARSTHQ</sequence>
<dbReference type="STRING" id="452637.Oter_1365"/>
<evidence type="ECO:0000313" key="2">
    <source>
        <dbReference type="EMBL" id="ACB74650.1"/>
    </source>
</evidence>
<organism evidence="2 3">
    <name type="scientific">Opitutus terrae (strain DSM 11246 / JCM 15787 / PB90-1)</name>
    <dbReference type="NCBI Taxonomy" id="452637"/>
    <lineage>
        <taxon>Bacteria</taxon>
        <taxon>Pseudomonadati</taxon>
        <taxon>Verrucomicrobiota</taxon>
        <taxon>Opitutia</taxon>
        <taxon>Opitutales</taxon>
        <taxon>Opitutaceae</taxon>
        <taxon>Opitutus</taxon>
    </lineage>
</organism>